<gene>
    <name evidence="1" type="ORF">Daura_49675</name>
</gene>
<evidence type="ECO:0000313" key="1">
    <source>
        <dbReference type="EMBL" id="UWZ54423.1"/>
    </source>
</evidence>
<dbReference type="KEGG" id="daur:Daura_49675"/>
<protein>
    <submittedName>
        <fullName evidence="1">Uncharacterized protein</fullName>
    </submittedName>
</protein>
<proteinExistence type="predicted"/>
<sequence length="99" mass="9984">MDLPLTGTGFRQWCTDEAGGALRHGGGTVAGTIRDTTGAPVPAELRAVAALSGEPVAFAADVSQDGRSGRLGGTGLATAQTFRARNDRTTTVTETIPAG</sequence>
<reference evidence="1" key="1">
    <citation type="submission" date="2021-04" db="EMBL/GenBank/DDBJ databases">
        <title>Dactylosporangium aurantiacum NRRL B-8018 full assembly.</title>
        <authorList>
            <person name="Hartkoorn R.C."/>
            <person name="Beaudoing E."/>
            <person name="Hot D."/>
        </authorList>
    </citation>
    <scope>NUCLEOTIDE SEQUENCE</scope>
    <source>
        <strain evidence="1">NRRL B-8018</strain>
    </source>
</reference>
<accession>A0A9Q9IGT9</accession>
<organism evidence="1 2">
    <name type="scientific">Dactylosporangium aurantiacum</name>
    <dbReference type="NCBI Taxonomy" id="35754"/>
    <lineage>
        <taxon>Bacteria</taxon>
        <taxon>Bacillati</taxon>
        <taxon>Actinomycetota</taxon>
        <taxon>Actinomycetes</taxon>
        <taxon>Micromonosporales</taxon>
        <taxon>Micromonosporaceae</taxon>
        <taxon>Dactylosporangium</taxon>
    </lineage>
</organism>
<keyword evidence="2" id="KW-1185">Reference proteome</keyword>
<dbReference type="Proteomes" id="UP001058003">
    <property type="component" value="Chromosome"/>
</dbReference>
<evidence type="ECO:0000313" key="2">
    <source>
        <dbReference type="Proteomes" id="UP001058003"/>
    </source>
</evidence>
<dbReference type="RefSeq" id="WP_156090175.1">
    <property type="nucleotide sequence ID" value="NZ_CP073767.1"/>
</dbReference>
<dbReference type="AlphaFoldDB" id="A0A9Q9IGT9"/>
<name>A0A9Q9IGT9_9ACTN</name>
<dbReference type="EMBL" id="CP073767">
    <property type="protein sequence ID" value="UWZ54423.1"/>
    <property type="molecule type" value="Genomic_DNA"/>
</dbReference>